<evidence type="ECO:0008006" key="3">
    <source>
        <dbReference type="Google" id="ProtNLM"/>
    </source>
</evidence>
<gene>
    <name evidence="1" type="ORF">DFH07DRAFT_749834</name>
</gene>
<proteinExistence type="predicted"/>
<evidence type="ECO:0000313" key="2">
    <source>
        <dbReference type="Proteomes" id="UP001215280"/>
    </source>
</evidence>
<dbReference type="AlphaFoldDB" id="A0AAD7IKX6"/>
<dbReference type="EMBL" id="JARJLG010000111">
    <property type="protein sequence ID" value="KAJ7743682.1"/>
    <property type="molecule type" value="Genomic_DNA"/>
</dbReference>
<organism evidence="1 2">
    <name type="scientific">Mycena maculata</name>
    <dbReference type="NCBI Taxonomy" id="230809"/>
    <lineage>
        <taxon>Eukaryota</taxon>
        <taxon>Fungi</taxon>
        <taxon>Dikarya</taxon>
        <taxon>Basidiomycota</taxon>
        <taxon>Agaricomycotina</taxon>
        <taxon>Agaricomycetes</taxon>
        <taxon>Agaricomycetidae</taxon>
        <taxon>Agaricales</taxon>
        <taxon>Marasmiineae</taxon>
        <taxon>Mycenaceae</taxon>
        <taxon>Mycena</taxon>
    </lineage>
</organism>
<name>A0AAD7IKX6_9AGAR</name>
<dbReference type="Proteomes" id="UP001215280">
    <property type="component" value="Unassembled WGS sequence"/>
</dbReference>
<protein>
    <recommendedName>
        <fullName evidence="3">F-box domain-containing protein</fullName>
    </recommendedName>
</protein>
<reference evidence="1" key="1">
    <citation type="submission" date="2023-03" db="EMBL/GenBank/DDBJ databases">
        <title>Massive genome expansion in bonnet fungi (Mycena s.s.) driven by repeated elements and novel gene families across ecological guilds.</title>
        <authorList>
            <consortium name="Lawrence Berkeley National Laboratory"/>
            <person name="Harder C.B."/>
            <person name="Miyauchi S."/>
            <person name="Viragh M."/>
            <person name="Kuo A."/>
            <person name="Thoen E."/>
            <person name="Andreopoulos B."/>
            <person name="Lu D."/>
            <person name="Skrede I."/>
            <person name="Drula E."/>
            <person name="Henrissat B."/>
            <person name="Morin E."/>
            <person name="Kohler A."/>
            <person name="Barry K."/>
            <person name="LaButti K."/>
            <person name="Morin E."/>
            <person name="Salamov A."/>
            <person name="Lipzen A."/>
            <person name="Mereny Z."/>
            <person name="Hegedus B."/>
            <person name="Baldrian P."/>
            <person name="Stursova M."/>
            <person name="Weitz H."/>
            <person name="Taylor A."/>
            <person name="Grigoriev I.V."/>
            <person name="Nagy L.G."/>
            <person name="Martin F."/>
            <person name="Kauserud H."/>
        </authorList>
    </citation>
    <scope>NUCLEOTIDE SEQUENCE</scope>
    <source>
        <strain evidence="1">CBHHK188m</strain>
    </source>
</reference>
<keyword evidence="2" id="KW-1185">Reference proteome</keyword>
<sequence length="267" mass="30036">PSFRGASRGLHIDEVDNHIALLESSIRDARVERESLETHLNTYIYPVLTLPPEIISEIFFQSVPEERYRTPPVDDALSPYGNSPVTLGHICSKWSQIALSTPSLWTVLDINLNNVLNSNQLRLLEMWLTRSGVCPLSIGIWSCFVSNPDACRFVDALVPHCRRWRNMDLYIPLRDLIRITGDMPLLRELAVGLSDAELDDEPPATSQPVQIFHHAPGLTTLLIVSPMNLSILLFPWAQITYLSIGVAFPHELTNILHALVNIGRFKS</sequence>
<comment type="caution">
    <text evidence="1">The sequence shown here is derived from an EMBL/GenBank/DDBJ whole genome shotgun (WGS) entry which is preliminary data.</text>
</comment>
<evidence type="ECO:0000313" key="1">
    <source>
        <dbReference type="EMBL" id="KAJ7743682.1"/>
    </source>
</evidence>
<feature type="non-terminal residue" evidence="1">
    <location>
        <position position="1"/>
    </location>
</feature>
<accession>A0AAD7IKX6</accession>